<dbReference type="InterPro" id="IPR036770">
    <property type="entry name" value="Ankyrin_rpt-contain_sf"/>
</dbReference>
<evidence type="ECO:0000313" key="2">
    <source>
        <dbReference type="Proteomes" id="UP000190744"/>
    </source>
</evidence>
<evidence type="ECO:0000313" key="1">
    <source>
        <dbReference type="EMBL" id="OOQ87665.1"/>
    </source>
</evidence>
<proteinExistence type="predicted"/>
<organism evidence="1 2">
    <name type="scientific">Penicillium brasilianum</name>
    <dbReference type="NCBI Taxonomy" id="104259"/>
    <lineage>
        <taxon>Eukaryota</taxon>
        <taxon>Fungi</taxon>
        <taxon>Dikarya</taxon>
        <taxon>Ascomycota</taxon>
        <taxon>Pezizomycotina</taxon>
        <taxon>Eurotiomycetes</taxon>
        <taxon>Eurotiomycetidae</taxon>
        <taxon>Eurotiales</taxon>
        <taxon>Aspergillaceae</taxon>
        <taxon>Penicillium</taxon>
    </lineage>
</organism>
<sequence length="341" mass="37818">MGPGLTKATIPMMAFPLFWQFQPVIKMSCAPFSIMEQIQTTKFPMGTQSYSAQYDIGKFLEMLLDRGADPRVPARQARWNLVSRVLRSGNLHTLETLLQRGVYLRVPHTDGFHTVLTDAAVGGYAMVDYVLAKGYHAEPDSPEVGSALYTAVTHVDVALVDLLFEKGLVKNLCTIQEPMYPMDPQDEPIDRSILGKVTSPTGDVDAVAATMDSLLRHEIKMNSGNRSACLDSFGEGEYKPSVSGPNFQLLLDRGADPSCDGGLDQVVELLSLLATEGAKPELQLILKRPNESSISFEEIERIVARVERRCNEDDDLDLLPLLHRACCRKKDREIMPASWYA</sequence>
<dbReference type="EMBL" id="LJBN01000123">
    <property type="protein sequence ID" value="OOQ87665.1"/>
    <property type="molecule type" value="Genomic_DNA"/>
</dbReference>
<name>A0A1S9RQ91_PENBI</name>
<dbReference type="Gene3D" id="1.25.40.20">
    <property type="entry name" value="Ankyrin repeat-containing domain"/>
    <property type="match status" value="1"/>
</dbReference>
<comment type="caution">
    <text evidence="1">The sequence shown here is derived from an EMBL/GenBank/DDBJ whole genome shotgun (WGS) entry which is preliminary data.</text>
</comment>
<accession>A0A1S9RQ91</accession>
<gene>
    <name evidence="1" type="ORF">PEBR_16023</name>
</gene>
<dbReference type="Proteomes" id="UP000190744">
    <property type="component" value="Unassembled WGS sequence"/>
</dbReference>
<reference evidence="2" key="1">
    <citation type="submission" date="2015-09" db="EMBL/GenBank/DDBJ databases">
        <authorList>
            <person name="Fill T.P."/>
            <person name="Baretta J.F."/>
            <person name="de Almeida L.G."/>
            <person name="Rocha M."/>
            <person name="de Souza D.H."/>
            <person name="Malavazi I."/>
            <person name="Cerdeira L.T."/>
            <person name="Hong H."/>
            <person name="Samborskyy M."/>
            <person name="de Vasconcelos A.T."/>
            <person name="Leadlay P."/>
            <person name="Rodrigues-Filho E."/>
        </authorList>
    </citation>
    <scope>NUCLEOTIDE SEQUENCE [LARGE SCALE GENOMIC DNA]</scope>
    <source>
        <strain evidence="2">LaBioMMi 136</strain>
    </source>
</reference>
<dbReference type="SUPFAM" id="SSF48403">
    <property type="entry name" value="Ankyrin repeat"/>
    <property type="match status" value="1"/>
</dbReference>
<protein>
    <submittedName>
        <fullName evidence="1">Uncharacterized protein</fullName>
    </submittedName>
</protein>
<dbReference type="AlphaFoldDB" id="A0A1S9RQ91"/>